<dbReference type="EMBL" id="KE524815">
    <property type="protein sequence ID" value="KFB37019.1"/>
    <property type="molecule type" value="Genomic_DNA"/>
</dbReference>
<evidence type="ECO:0000313" key="2">
    <source>
        <dbReference type="EMBL" id="KFB37019.1"/>
    </source>
</evidence>
<evidence type="ECO:0000313" key="3">
    <source>
        <dbReference type="EnsemblMetazoa" id="ASIC004205-PA"/>
    </source>
</evidence>
<name>A0A084VGC5_ANOSI</name>
<protein>
    <submittedName>
        <fullName evidence="2 3">Protein Y67D8C.2</fullName>
    </submittedName>
</protein>
<keyword evidence="4" id="KW-1185">Reference proteome</keyword>
<evidence type="ECO:0000313" key="4">
    <source>
        <dbReference type="Proteomes" id="UP000030765"/>
    </source>
</evidence>
<reference evidence="2 4" key="1">
    <citation type="journal article" date="2014" name="BMC Genomics">
        <title>Genome sequence of Anopheles sinensis provides insight into genetics basis of mosquito competence for malaria parasites.</title>
        <authorList>
            <person name="Zhou D."/>
            <person name="Zhang D."/>
            <person name="Ding G."/>
            <person name="Shi L."/>
            <person name="Hou Q."/>
            <person name="Ye Y."/>
            <person name="Xu Y."/>
            <person name="Zhou H."/>
            <person name="Xiong C."/>
            <person name="Li S."/>
            <person name="Yu J."/>
            <person name="Hong S."/>
            <person name="Yu X."/>
            <person name="Zou P."/>
            <person name="Chen C."/>
            <person name="Chang X."/>
            <person name="Wang W."/>
            <person name="Lv Y."/>
            <person name="Sun Y."/>
            <person name="Ma L."/>
            <person name="Shen B."/>
            <person name="Zhu C."/>
        </authorList>
    </citation>
    <scope>NUCLEOTIDE SEQUENCE [LARGE SCALE GENOMIC DNA]</scope>
</reference>
<dbReference type="Proteomes" id="UP000030765">
    <property type="component" value="Unassembled WGS sequence"/>
</dbReference>
<dbReference type="VEuPathDB" id="VectorBase:ASIC004205"/>
<organism evidence="2">
    <name type="scientific">Anopheles sinensis</name>
    <name type="common">Mosquito</name>
    <dbReference type="NCBI Taxonomy" id="74873"/>
    <lineage>
        <taxon>Eukaryota</taxon>
        <taxon>Metazoa</taxon>
        <taxon>Ecdysozoa</taxon>
        <taxon>Arthropoda</taxon>
        <taxon>Hexapoda</taxon>
        <taxon>Insecta</taxon>
        <taxon>Pterygota</taxon>
        <taxon>Neoptera</taxon>
        <taxon>Endopterygota</taxon>
        <taxon>Diptera</taxon>
        <taxon>Nematocera</taxon>
        <taxon>Culicoidea</taxon>
        <taxon>Culicidae</taxon>
        <taxon>Anophelinae</taxon>
        <taxon>Anopheles</taxon>
    </lineage>
</organism>
<feature type="region of interest" description="Disordered" evidence="1">
    <location>
        <begin position="1"/>
        <end position="53"/>
    </location>
</feature>
<dbReference type="EMBL" id="ATLV01012786">
    <property type="status" value="NOT_ANNOTATED_CDS"/>
    <property type="molecule type" value="Genomic_DNA"/>
</dbReference>
<reference evidence="3" key="2">
    <citation type="submission" date="2020-05" db="UniProtKB">
        <authorList>
            <consortium name="EnsemblMetazoa"/>
        </authorList>
    </citation>
    <scope>IDENTIFICATION</scope>
</reference>
<accession>A0A084VGC5</accession>
<proteinExistence type="predicted"/>
<sequence length="136" mass="14634">MQGFSDVGSTTSSCRRVSSSDHGRRPGQTSANEKDLPSWDHFSLSSAPRPSPSWCSAGDVGDLFYGSSISKLSESARKWRQSEACFAHVVLHKAASSRGTNVIKASNGRAMAYTRLLALACQEWNADGTERGDHVA</sequence>
<evidence type="ECO:0000256" key="1">
    <source>
        <dbReference type="SAM" id="MobiDB-lite"/>
    </source>
</evidence>
<dbReference type="AlphaFoldDB" id="A0A084VGC5"/>
<gene>
    <name evidence="2" type="ORF">ZHAS_00004205</name>
</gene>
<dbReference type="EnsemblMetazoa" id="ASIC004205-RA">
    <property type="protein sequence ID" value="ASIC004205-PA"/>
    <property type="gene ID" value="ASIC004205"/>
</dbReference>